<dbReference type="Pfam" id="PF05345">
    <property type="entry name" value="He_PIG"/>
    <property type="match status" value="1"/>
</dbReference>
<dbReference type="SUPFAM" id="SSF49313">
    <property type="entry name" value="Cadherin-like"/>
    <property type="match status" value="1"/>
</dbReference>
<comment type="caution">
    <text evidence="1">The sequence shown here is derived from an EMBL/GenBank/DDBJ whole genome shotgun (WGS) entry which is preliminary data.</text>
</comment>
<organism evidence="1 2">
    <name type="scientific">candidate division WOR_3 bacterium SM23_42</name>
    <dbReference type="NCBI Taxonomy" id="1703779"/>
    <lineage>
        <taxon>Bacteria</taxon>
        <taxon>Bacteria division WOR-3</taxon>
    </lineage>
</organism>
<dbReference type="AlphaFoldDB" id="A0A0S8FXC1"/>
<dbReference type="Proteomes" id="UP000051373">
    <property type="component" value="Unassembled WGS sequence"/>
</dbReference>
<gene>
    <name evidence="1" type="ORF">AMJ83_02370</name>
</gene>
<dbReference type="EMBL" id="LJUJ01000002">
    <property type="protein sequence ID" value="KPK64564.1"/>
    <property type="molecule type" value="Genomic_DNA"/>
</dbReference>
<evidence type="ECO:0000313" key="1">
    <source>
        <dbReference type="EMBL" id="KPK64564.1"/>
    </source>
</evidence>
<dbReference type="GO" id="GO:0005509">
    <property type="term" value="F:calcium ion binding"/>
    <property type="evidence" value="ECO:0007669"/>
    <property type="project" value="InterPro"/>
</dbReference>
<reference evidence="1 2" key="1">
    <citation type="journal article" date="2015" name="Microbiome">
        <title>Genomic resolution of linkages in carbon, nitrogen, and sulfur cycling among widespread estuary sediment bacteria.</title>
        <authorList>
            <person name="Baker B.J."/>
            <person name="Lazar C.S."/>
            <person name="Teske A.P."/>
            <person name="Dick G.J."/>
        </authorList>
    </citation>
    <scope>NUCLEOTIDE SEQUENCE [LARGE SCALE GENOMIC DNA]</scope>
    <source>
        <strain evidence="1">SM23_42</strain>
    </source>
</reference>
<dbReference type="STRING" id="1703779.AMJ83_02370"/>
<evidence type="ECO:0000313" key="2">
    <source>
        <dbReference type="Proteomes" id="UP000051373"/>
    </source>
</evidence>
<name>A0A0S8FXC1_UNCW3</name>
<evidence type="ECO:0008006" key="3">
    <source>
        <dbReference type="Google" id="ProtNLM"/>
    </source>
</evidence>
<dbReference type="Gene3D" id="2.60.40.10">
    <property type="entry name" value="Immunoglobulins"/>
    <property type="match status" value="1"/>
</dbReference>
<dbReference type="InterPro" id="IPR013783">
    <property type="entry name" value="Ig-like_fold"/>
</dbReference>
<accession>A0A0S8FXC1</accession>
<proteinExistence type="predicted"/>
<protein>
    <recommendedName>
        <fullName evidence="3">Dystroglycan-type cadherin-like domain-containing protein</fullName>
    </recommendedName>
</protein>
<sequence length="301" mass="32619">MKKHTVVFFLIFALCLIQCGGKKREEGEAAVNNAPVVQNITLLPLHPTVQSEITARILSSDKDGDPITYQVKWFVNGQEIGEGMSFHYGDIKKGDNIFAEVTPHDGKVSGATVRSSEITIGGLPPRIVSLSIMPEVVYVTTPQVVLNALFEDPDQDPINLIVHWLAKDQVLPDTSNVLNLPPIDLRKNDVITGAAFADDGQHRSEAFSFEITVANSPPAFTTKIDSVKCSTDSVHYTLPIYDPDGDPLEFELLDAPSGISIDAEQGVIHGDAGESGAFEVMVRATDTDGAYLDAQFTLTPK</sequence>
<dbReference type="InterPro" id="IPR015919">
    <property type="entry name" value="Cadherin-like_sf"/>
</dbReference>
<dbReference type="GO" id="GO:0016020">
    <property type="term" value="C:membrane"/>
    <property type="evidence" value="ECO:0007669"/>
    <property type="project" value="InterPro"/>
</dbReference>